<dbReference type="GO" id="GO:0016616">
    <property type="term" value="F:oxidoreductase activity, acting on the CH-OH group of donors, NAD or NADP as acceptor"/>
    <property type="evidence" value="ECO:0007669"/>
    <property type="project" value="InterPro"/>
</dbReference>
<keyword evidence="2 4" id="KW-0560">Oxidoreductase</keyword>
<keyword evidence="8" id="KW-1185">Reference proteome</keyword>
<protein>
    <submittedName>
        <fullName evidence="7">D-2-hydroxyacid dehydrogenase</fullName>
    </submittedName>
</protein>
<dbReference type="PANTHER" id="PTHR43333:SF1">
    <property type="entry name" value="D-ISOMER SPECIFIC 2-HYDROXYACID DEHYDROGENASE NAD-BINDING DOMAIN-CONTAINING PROTEIN"/>
    <property type="match status" value="1"/>
</dbReference>
<evidence type="ECO:0000313" key="7">
    <source>
        <dbReference type="EMBL" id="PKG30992.1"/>
    </source>
</evidence>
<dbReference type="Gene3D" id="3.40.50.720">
    <property type="entry name" value="NAD(P)-binding Rossmann-like Domain"/>
    <property type="match status" value="2"/>
</dbReference>
<organism evidence="7 8">
    <name type="scientific">Cytobacillus horneckiae</name>
    <dbReference type="NCBI Taxonomy" id="549687"/>
    <lineage>
        <taxon>Bacteria</taxon>
        <taxon>Bacillati</taxon>
        <taxon>Bacillota</taxon>
        <taxon>Bacilli</taxon>
        <taxon>Bacillales</taxon>
        <taxon>Bacillaceae</taxon>
        <taxon>Cytobacillus</taxon>
    </lineage>
</organism>
<accession>A0A2N0ZNA9</accession>
<dbReference type="SUPFAM" id="SSF52283">
    <property type="entry name" value="Formate/glycerate dehydrogenase catalytic domain-like"/>
    <property type="match status" value="1"/>
</dbReference>
<feature type="domain" description="D-isomer specific 2-hydroxyacid dehydrogenase NAD-binding" evidence="6">
    <location>
        <begin position="121"/>
        <end position="294"/>
    </location>
</feature>
<dbReference type="GO" id="GO:0051287">
    <property type="term" value="F:NAD binding"/>
    <property type="evidence" value="ECO:0007669"/>
    <property type="project" value="InterPro"/>
</dbReference>
<proteinExistence type="inferred from homology"/>
<reference evidence="7 8" key="1">
    <citation type="journal article" date="2010" name="Int. J. Syst. Evol. Microbiol.">
        <title>Bacillus horneckiae sp. nov., isolated from a spacecraft-assembly clean room.</title>
        <authorList>
            <person name="Vaishampayan P."/>
            <person name="Probst A."/>
            <person name="Krishnamurthi S."/>
            <person name="Ghosh S."/>
            <person name="Osman S."/>
            <person name="McDowall A."/>
            <person name="Ruckmani A."/>
            <person name="Mayilraj S."/>
            <person name="Venkateswaran K."/>
        </authorList>
    </citation>
    <scope>NUCLEOTIDE SEQUENCE [LARGE SCALE GENOMIC DNA]</scope>
    <source>
        <strain evidence="8">1PO1SC</strain>
    </source>
</reference>
<dbReference type="InterPro" id="IPR036291">
    <property type="entry name" value="NAD(P)-bd_dom_sf"/>
</dbReference>
<dbReference type="InterPro" id="IPR006140">
    <property type="entry name" value="D-isomer_DH_NAD-bd"/>
</dbReference>
<evidence type="ECO:0000313" key="8">
    <source>
        <dbReference type="Proteomes" id="UP000233343"/>
    </source>
</evidence>
<evidence type="ECO:0000256" key="4">
    <source>
        <dbReference type="RuleBase" id="RU003719"/>
    </source>
</evidence>
<dbReference type="SUPFAM" id="SSF51735">
    <property type="entry name" value="NAD(P)-binding Rossmann-fold domains"/>
    <property type="match status" value="1"/>
</dbReference>
<dbReference type="PANTHER" id="PTHR43333">
    <property type="entry name" value="2-HACID_DH_C DOMAIN-CONTAINING PROTEIN"/>
    <property type="match status" value="1"/>
</dbReference>
<comment type="caution">
    <text evidence="7">The sequence shown here is derived from an EMBL/GenBank/DDBJ whole genome shotgun (WGS) entry which is preliminary data.</text>
</comment>
<evidence type="ECO:0000256" key="3">
    <source>
        <dbReference type="ARBA" id="ARBA00023027"/>
    </source>
</evidence>
<dbReference type="Pfam" id="PF02826">
    <property type="entry name" value="2-Hacid_dh_C"/>
    <property type="match status" value="1"/>
</dbReference>
<evidence type="ECO:0000256" key="1">
    <source>
        <dbReference type="ARBA" id="ARBA00005854"/>
    </source>
</evidence>
<evidence type="ECO:0000256" key="2">
    <source>
        <dbReference type="ARBA" id="ARBA00023002"/>
    </source>
</evidence>
<gene>
    <name evidence="7" type="ORF">CWS20_00155</name>
</gene>
<evidence type="ECO:0000259" key="5">
    <source>
        <dbReference type="Pfam" id="PF00389"/>
    </source>
</evidence>
<sequence>MIQNFLIRWNKEIYMITVLVTTSLDKQSREKLINAFQSVTFHFFDNKNEAVTSNVNPNVLIAYADDLHEDWLKNLTNLKWIHVLTSGVNSLPFDWLMKNKSILVTNSKGIHAIPMAEYTVGAMLMLAKHFNQYLGFQKERNWNPALTSEELDGKVVSIIGTGAIGTEIAKKLKAFNTKVVGINTNGRDVSPFDKVSSMDDIDKVLSTSDFIIVTLPLTNSTKNLLSKDKLSLIKPTSYLINLARGEILDESYLVYALKEKRIKGAVLDVVEEEPLSWNNPIWELENVMITPHISDSSPLVYARMTNIIISNLLCYEKEEYECMVNQVDLHFTYYN</sequence>
<dbReference type="Proteomes" id="UP000233343">
    <property type="component" value="Unassembled WGS sequence"/>
</dbReference>
<dbReference type="EMBL" id="PISD01000001">
    <property type="protein sequence ID" value="PKG30992.1"/>
    <property type="molecule type" value="Genomic_DNA"/>
</dbReference>
<dbReference type="CDD" id="cd05300">
    <property type="entry name" value="2-Hacid_dh_1"/>
    <property type="match status" value="1"/>
</dbReference>
<evidence type="ECO:0000259" key="6">
    <source>
        <dbReference type="Pfam" id="PF02826"/>
    </source>
</evidence>
<feature type="domain" description="D-isomer specific 2-hydroxyacid dehydrogenase catalytic" evidence="5">
    <location>
        <begin position="18"/>
        <end position="295"/>
    </location>
</feature>
<dbReference type="AlphaFoldDB" id="A0A2N0ZNA9"/>
<keyword evidence="3" id="KW-0520">NAD</keyword>
<comment type="similarity">
    <text evidence="1 4">Belongs to the D-isomer specific 2-hydroxyacid dehydrogenase family.</text>
</comment>
<name>A0A2N0ZNA9_9BACI</name>
<dbReference type="InterPro" id="IPR006139">
    <property type="entry name" value="D-isomer_2_OHA_DH_cat_dom"/>
</dbReference>
<dbReference type="Pfam" id="PF00389">
    <property type="entry name" value="2-Hacid_dh"/>
    <property type="match status" value="1"/>
</dbReference>